<keyword evidence="3" id="KW-0238">DNA-binding</keyword>
<evidence type="ECO:0000259" key="4">
    <source>
        <dbReference type="Pfam" id="PF01420"/>
    </source>
</evidence>
<comment type="similarity">
    <text evidence="1">Belongs to the type-I restriction system S methylase family.</text>
</comment>
<feature type="domain" description="Type I restriction modification DNA specificity" evidence="4">
    <location>
        <begin position="229"/>
        <end position="368"/>
    </location>
</feature>
<evidence type="ECO:0000256" key="1">
    <source>
        <dbReference type="ARBA" id="ARBA00010923"/>
    </source>
</evidence>
<dbReference type="Pfam" id="PF01420">
    <property type="entry name" value="Methylase_S"/>
    <property type="match status" value="1"/>
</dbReference>
<dbReference type="CDD" id="cd17266">
    <property type="entry name" value="RMtype1_S_Sau1132ORF3780P-TRD2-CR2_like"/>
    <property type="match status" value="1"/>
</dbReference>
<dbReference type="InterPro" id="IPR044946">
    <property type="entry name" value="Restrct_endonuc_typeI_TRD_sf"/>
</dbReference>
<protein>
    <submittedName>
        <fullName evidence="5">Restriction endonuclease subunit S</fullName>
    </submittedName>
</protein>
<evidence type="ECO:0000256" key="2">
    <source>
        <dbReference type="ARBA" id="ARBA00022747"/>
    </source>
</evidence>
<dbReference type="GO" id="GO:0004519">
    <property type="term" value="F:endonuclease activity"/>
    <property type="evidence" value="ECO:0007669"/>
    <property type="project" value="UniProtKB-KW"/>
</dbReference>
<keyword evidence="5" id="KW-0255">Endonuclease</keyword>
<dbReference type="EMBL" id="JACXST010000002">
    <property type="protein sequence ID" value="MBD9361587.1"/>
    <property type="molecule type" value="Genomic_DNA"/>
</dbReference>
<dbReference type="InterPro" id="IPR000055">
    <property type="entry name" value="Restrct_endonuc_typeI_TRD"/>
</dbReference>
<name>A0ABR9DER0_9GAMM</name>
<dbReference type="PANTHER" id="PTHR43140">
    <property type="entry name" value="TYPE-1 RESTRICTION ENZYME ECOKI SPECIFICITY PROTEIN"/>
    <property type="match status" value="1"/>
</dbReference>
<keyword evidence="2" id="KW-0680">Restriction system</keyword>
<dbReference type="CDD" id="cd16961">
    <property type="entry name" value="RMtype1_S_TRD-CR_like"/>
    <property type="match status" value="1"/>
</dbReference>
<evidence type="ECO:0000313" key="5">
    <source>
        <dbReference type="EMBL" id="MBD9361587.1"/>
    </source>
</evidence>
<dbReference type="InterPro" id="IPR051212">
    <property type="entry name" value="Type-I_RE_S_subunit"/>
</dbReference>
<dbReference type="PANTHER" id="PTHR43140:SF1">
    <property type="entry name" value="TYPE I RESTRICTION ENZYME ECOKI SPECIFICITY SUBUNIT"/>
    <property type="match status" value="1"/>
</dbReference>
<organism evidence="5 6">
    <name type="scientific">Methylomonas fluvii</name>
    <dbReference type="NCBI Taxonomy" id="1854564"/>
    <lineage>
        <taxon>Bacteria</taxon>
        <taxon>Pseudomonadati</taxon>
        <taxon>Pseudomonadota</taxon>
        <taxon>Gammaproteobacteria</taxon>
        <taxon>Methylococcales</taxon>
        <taxon>Methylococcaceae</taxon>
        <taxon>Methylomonas</taxon>
    </lineage>
</organism>
<evidence type="ECO:0000256" key="3">
    <source>
        <dbReference type="ARBA" id="ARBA00023125"/>
    </source>
</evidence>
<dbReference type="Gene3D" id="3.90.220.20">
    <property type="entry name" value="DNA methylase specificity domains"/>
    <property type="match status" value="2"/>
</dbReference>
<accession>A0ABR9DER0</accession>
<dbReference type="SUPFAM" id="SSF116734">
    <property type="entry name" value="DNA methylase specificity domain"/>
    <property type="match status" value="2"/>
</dbReference>
<keyword evidence="5" id="KW-0378">Hydrolase</keyword>
<sequence length="442" mass="49762">MDTVRYPSYRDSGLPWVPEIPEGWQVLRNGRLFAHRVQTGFPDLPILEVSLRTGVRVRDMENLKRKQVMSQKEKYKRAAKGDIAYNMMRMWQGALGAAPVDGLVSPAYVVASPFPEANSAYFSYLFRTAAYMREVNKFSRGIVSDRNRLYWDEFKQMPSLLPPRAEQDQIVAYLRVQDAHIARFIKAKRELINLLNEQKLRIIDHAVTRGLDASVALKPSGIEWLGDVPEHWQVNRLKTLCAMKSGDGITSFSIDETGEYPVYGGNGIRGYTSGFTHDGEFILIGRQGALCGNVHHVSGRFWPSEHAVVVTVRPQHDIQWLRKLLSAMNLNQYSISAAQPGLSVERLLNLYAPVPPLDEQGYIANTIELETQDIEIAISRTNHEISLILEYRDRLIADVVTGQIDVRDWLPGPDDEVADEALAALGGDEDIEADGEDEDGEE</sequence>
<dbReference type="RefSeq" id="WP_192394390.1">
    <property type="nucleotide sequence ID" value="NZ_CAJHIU010000002.1"/>
</dbReference>
<dbReference type="Proteomes" id="UP000641152">
    <property type="component" value="Unassembled WGS sequence"/>
</dbReference>
<keyword evidence="6" id="KW-1185">Reference proteome</keyword>
<evidence type="ECO:0000313" key="6">
    <source>
        <dbReference type="Proteomes" id="UP000641152"/>
    </source>
</evidence>
<keyword evidence="5" id="KW-0540">Nuclease</keyword>
<comment type="caution">
    <text evidence="5">The sequence shown here is derived from an EMBL/GenBank/DDBJ whole genome shotgun (WGS) entry which is preliminary data.</text>
</comment>
<proteinExistence type="inferred from homology"/>
<gene>
    <name evidence="5" type="ORF">EBB_13840</name>
</gene>
<reference evidence="5 6" key="1">
    <citation type="submission" date="2020-09" db="EMBL/GenBank/DDBJ databases">
        <title>Methylomonas albis sp. nov. and Methylomonas fluvii sp. nov.: Two cold-adapted methanotrophs from the River Elbe and an amended description of Methylovulum psychrotolerans strain Eb1.</title>
        <authorList>
            <person name="Bussmann I.K."/>
            <person name="Klings K.-W."/>
            <person name="Warnstedt J."/>
            <person name="Hoppert M."/>
            <person name="Saborowski A."/>
            <person name="Horn F."/>
            <person name="Liebner S."/>
        </authorList>
    </citation>
    <scope>NUCLEOTIDE SEQUENCE [LARGE SCALE GENOMIC DNA]</scope>
    <source>
        <strain evidence="5 6">EbB</strain>
    </source>
</reference>